<gene>
    <name evidence="1" type="ordered locus">CBUD_0869</name>
</gene>
<dbReference type="EMBL" id="CP000733">
    <property type="protein sequence ID" value="ABS76540.2"/>
    <property type="molecule type" value="Genomic_DNA"/>
</dbReference>
<organism evidence="1 2">
    <name type="scientific">Coxiella burnetii (strain Dugway 5J108-111)</name>
    <dbReference type="NCBI Taxonomy" id="434922"/>
    <lineage>
        <taxon>Bacteria</taxon>
        <taxon>Pseudomonadati</taxon>
        <taxon>Pseudomonadota</taxon>
        <taxon>Gammaproteobacteria</taxon>
        <taxon>Legionellales</taxon>
        <taxon>Coxiellaceae</taxon>
        <taxon>Coxiella</taxon>
    </lineage>
</organism>
<dbReference type="Proteomes" id="UP000008555">
    <property type="component" value="Chromosome"/>
</dbReference>
<dbReference type="KEGG" id="cbd:CBUD_0869"/>
<dbReference type="AlphaFoldDB" id="A9KFF9"/>
<reference evidence="1 2" key="1">
    <citation type="journal article" date="2009" name="Infect. Immun.">
        <title>Comparative genomics reveal extensive transposon-mediated genomic plasticity and diversity among potential effector proteins within the genus Coxiella.</title>
        <authorList>
            <person name="Beare P.A."/>
            <person name="Unsworth N."/>
            <person name="Andoh M."/>
            <person name="Voth D.E."/>
            <person name="Omsland A."/>
            <person name="Gilk S.D."/>
            <person name="Williams K.P."/>
            <person name="Sobral B.W."/>
            <person name="Kupko J.J.III."/>
            <person name="Porcella S.F."/>
            <person name="Samuel J.E."/>
            <person name="Heinzen R.A."/>
        </authorList>
    </citation>
    <scope>NUCLEOTIDE SEQUENCE [LARGE SCALE GENOMIC DNA]</scope>
    <source>
        <strain evidence="1 2">Dugway 5J108-111</strain>
    </source>
</reference>
<dbReference type="RefSeq" id="WP_011996796.1">
    <property type="nucleotide sequence ID" value="NC_009727.1"/>
</dbReference>
<protein>
    <submittedName>
        <fullName evidence="1">Uncharacterized protein</fullName>
    </submittedName>
</protein>
<evidence type="ECO:0000313" key="1">
    <source>
        <dbReference type="EMBL" id="ABS76540.2"/>
    </source>
</evidence>
<accession>A9KFF9</accession>
<proteinExistence type="predicted"/>
<sequence length="268" mass="30173">MKGKPMPPQLSPRSRPAVVKKELEKNIRTELQHYSKLNIDQRQQWRSESALLLRLTRNNNLIWALSQMAGNDPVKMQQLYLEYKSLIQANLSKQQQIPQRMQNLAVDQGPNLPANMQLNPNLQNPEFDPIALAVVNLQTANILNELWQSKTNDLQSAEINEEELTTENQMHDNESHFEEVWSGIIASQELHEAASSHENKHEPKPDNIPLEATKLEEMKKSTLSSILEGGLTPKLAASALAIDEASKKLLEEASLGHHHKSSPMPSPG</sequence>
<evidence type="ECO:0000313" key="2">
    <source>
        <dbReference type="Proteomes" id="UP000008555"/>
    </source>
</evidence>
<name>A9KFF9_COXBN</name>
<dbReference type="HOGENOM" id="CLU_1037145_0_0_6"/>